<keyword evidence="2" id="KW-1185">Reference proteome</keyword>
<gene>
    <name evidence="1" type="ORF">K460DRAFT_118222</name>
</gene>
<proteinExistence type="predicted"/>
<dbReference type="Proteomes" id="UP000800039">
    <property type="component" value="Unassembled WGS sequence"/>
</dbReference>
<organism evidence="1 2">
    <name type="scientific">Cucurbitaria berberidis CBS 394.84</name>
    <dbReference type="NCBI Taxonomy" id="1168544"/>
    <lineage>
        <taxon>Eukaryota</taxon>
        <taxon>Fungi</taxon>
        <taxon>Dikarya</taxon>
        <taxon>Ascomycota</taxon>
        <taxon>Pezizomycotina</taxon>
        <taxon>Dothideomycetes</taxon>
        <taxon>Pleosporomycetidae</taxon>
        <taxon>Pleosporales</taxon>
        <taxon>Pleosporineae</taxon>
        <taxon>Cucurbitariaceae</taxon>
        <taxon>Cucurbitaria</taxon>
    </lineage>
</organism>
<dbReference type="AlphaFoldDB" id="A0A9P4L935"/>
<name>A0A9P4L935_9PLEO</name>
<sequence>MVVNSAVDGWGRSLSGPATEGECAGARRRRKACQVVLHYTGKGVNVHPGGALATHASPCTTMALTRDHGRLFDPRLRHILAEHHIQRRQTEYPHLWKCESFLRLSEHSSLRPSVGTPSSNAKATRRPPPIRFLRFCTSRTIRYFGYRSQQFLR</sequence>
<protein>
    <submittedName>
        <fullName evidence="1">Uncharacterized protein</fullName>
    </submittedName>
</protein>
<dbReference type="EMBL" id="ML976616">
    <property type="protein sequence ID" value="KAF1845978.1"/>
    <property type="molecule type" value="Genomic_DNA"/>
</dbReference>
<evidence type="ECO:0000313" key="1">
    <source>
        <dbReference type="EMBL" id="KAF1845978.1"/>
    </source>
</evidence>
<accession>A0A9P4L935</accession>
<dbReference type="GeneID" id="63843858"/>
<comment type="caution">
    <text evidence="1">The sequence shown here is derived from an EMBL/GenBank/DDBJ whole genome shotgun (WGS) entry which is preliminary data.</text>
</comment>
<reference evidence="1" key="1">
    <citation type="submission" date="2020-01" db="EMBL/GenBank/DDBJ databases">
        <authorList>
            <consortium name="DOE Joint Genome Institute"/>
            <person name="Haridas S."/>
            <person name="Albert R."/>
            <person name="Binder M."/>
            <person name="Bloem J."/>
            <person name="Labutti K."/>
            <person name="Salamov A."/>
            <person name="Andreopoulos B."/>
            <person name="Baker S.E."/>
            <person name="Barry K."/>
            <person name="Bills G."/>
            <person name="Bluhm B.H."/>
            <person name="Cannon C."/>
            <person name="Castanera R."/>
            <person name="Culley D.E."/>
            <person name="Daum C."/>
            <person name="Ezra D."/>
            <person name="Gonzalez J.B."/>
            <person name="Henrissat B."/>
            <person name="Kuo A."/>
            <person name="Liang C."/>
            <person name="Lipzen A."/>
            <person name="Lutzoni F."/>
            <person name="Magnuson J."/>
            <person name="Mondo S."/>
            <person name="Nolan M."/>
            <person name="Ohm R."/>
            <person name="Pangilinan J."/>
            <person name="Park H.-J."/>
            <person name="Ramirez L."/>
            <person name="Alfaro M."/>
            <person name="Sun H."/>
            <person name="Tritt A."/>
            <person name="Yoshinaga Y."/>
            <person name="Zwiers L.-H."/>
            <person name="Turgeon B.G."/>
            <person name="Goodwin S.B."/>
            <person name="Spatafora J.W."/>
            <person name="Crous P.W."/>
            <person name="Grigoriev I.V."/>
        </authorList>
    </citation>
    <scope>NUCLEOTIDE SEQUENCE</scope>
    <source>
        <strain evidence="1">CBS 394.84</strain>
    </source>
</reference>
<dbReference type="RefSeq" id="XP_040788541.1">
    <property type="nucleotide sequence ID" value="XM_040926607.1"/>
</dbReference>
<evidence type="ECO:0000313" key="2">
    <source>
        <dbReference type="Proteomes" id="UP000800039"/>
    </source>
</evidence>